<dbReference type="AlphaFoldDB" id="A0AA96D865"/>
<evidence type="ECO:0000313" key="6">
    <source>
        <dbReference type="EMBL" id="WNL25477.1"/>
    </source>
</evidence>
<dbReference type="Gene3D" id="3.40.50.1000">
    <property type="entry name" value="HAD superfamily/HAD-like"/>
    <property type="match status" value="1"/>
</dbReference>
<dbReference type="EMBL" id="CP134849">
    <property type="protein sequence ID" value="WNL20191.1"/>
    <property type="molecule type" value="Genomic_DNA"/>
</dbReference>
<organism evidence="5">
    <name type="scientific">Arcobacter sp. AZ-2023</name>
    <dbReference type="NCBI Taxonomy" id="3074453"/>
    <lineage>
        <taxon>Bacteria</taxon>
        <taxon>Pseudomonadati</taxon>
        <taxon>Campylobacterota</taxon>
        <taxon>Epsilonproteobacteria</taxon>
        <taxon>Campylobacterales</taxon>
        <taxon>Arcobacteraceae</taxon>
        <taxon>Arcobacter</taxon>
    </lineage>
</organism>
<dbReference type="Gene3D" id="1.10.150.400">
    <property type="match status" value="1"/>
</dbReference>
<dbReference type="EMBL" id="CP134844">
    <property type="protein sequence ID" value="WNL12611.1"/>
    <property type="molecule type" value="Genomic_DNA"/>
</dbReference>
<evidence type="ECO:0000313" key="2">
    <source>
        <dbReference type="EMBL" id="WNL13929.1"/>
    </source>
</evidence>
<evidence type="ECO:0000313" key="5">
    <source>
        <dbReference type="EMBL" id="WNL23631.1"/>
    </source>
</evidence>
<dbReference type="NCBIfam" id="TIGR01549">
    <property type="entry name" value="HAD-SF-IA-v1"/>
    <property type="match status" value="1"/>
</dbReference>
<dbReference type="SUPFAM" id="SSF56784">
    <property type="entry name" value="HAD-like"/>
    <property type="match status" value="1"/>
</dbReference>
<dbReference type="InterPro" id="IPR036412">
    <property type="entry name" value="HAD-like_sf"/>
</dbReference>
<dbReference type="EMBL" id="CP134852">
    <property type="protein sequence ID" value="WNL25477.1"/>
    <property type="molecule type" value="Genomic_DNA"/>
</dbReference>
<dbReference type="InterPro" id="IPR023214">
    <property type="entry name" value="HAD_sf"/>
</dbReference>
<dbReference type="GO" id="GO:0016787">
    <property type="term" value="F:hydrolase activity"/>
    <property type="evidence" value="ECO:0007669"/>
    <property type="project" value="UniProtKB-KW"/>
</dbReference>
<name>A0AA96D865_9BACT</name>
<sequence length="755" mass="89742">MSKNKTINKIFQNSIIEQEYIDYLKNEDIKIISFDIFDTLFFRKCGLPENIFLEMGENDLVKKLFFDSQNFKNYRINCEKEAYNKSKNEEIFLKDIYDNFSISKKEKNNLLKLELKIENENLFLNEHIYKWIKLAKNYNKKVILISDMYLSLKDIKRIALNKLEKISFIDNIYISSEIGFRKATGKLFEYVLNDNYIKNTEILHIGDNIRSDINIANAIGIKTIFYNYDKNFQTILDNERIYLKDKFISKDYLRLLSYLSNPYKNEEEKFFYEIGSCFFGPILWEFSIWLKEIVDKQEIKQLNFFMREGFTFEKVFNRLFPDIKTSKVEISRESTNFLNLNLDDLSEVNFNKFKEFKVKDFYAAYFLEINDEKIKSIENELLKNLESIHYITDDILSRKDEIIKNINYQKKALKKYLKNLKINENSTFIDFGGGATVINRINNCFFENASSKLDILFFMHSEGVKNSIPNRIFSFFPSNEKTISSIEKIRRTPDFFEILLNGYNYSTSRYELLNNKVNIVKKEASFFDKTLKYNLEIFYDGIESFIKITKDNNDLISLYDREYLYLLMARLIALPTPKEVKYLGNLKYDEGKGSNYFYTIVKDNQKSVDLQELYLQYLNAPFRTQYEYPWMEGFITSIEPSLIKKFYGNVQTQNESALENILNQIDELSLKEVSIYGAGEIFEMLFPYLKDRDINIKNVIDSRAKINTFKFLDFNVKSLENTNLTEHDIIVIASVVYYDEIKESIVNHNKKLRYI</sequence>
<gene>
    <name evidence="2" type="ORF">RJG51_07770</name>
    <name evidence="1" type="ORF">RJG52_00745</name>
    <name evidence="3" type="ORF">RJG53_05510</name>
    <name evidence="5" type="ORF">RJG55_00750</name>
    <name evidence="4" type="ORF">RJG56_05360</name>
    <name evidence="6" type="ORF">RJG57_10570</name>
</gene>
<dbReference type="Pfam" id="PF13419">
    <property type="entry name" value="HAD_2"/>
    <property type="match status" value="1"/>
</dbReference>
<proteinExistence type="predicted"/>
<reference evidence="5" key="1">
    <citation type="submission" date="2023-09" db="EMBL/GenBank/DDBJ databases">
        <title>Arcobacter tbilisiensis sp. nov. isolated from chicken meat in Tbilisi, Georgia.</title>
        <authorList>
            <person name="Matthias R."/>
            <person name="Zautner A.E."/>
        </authorList>
    </citation>
    <scope>NUCLEOTIDE SEQUENCE</scope>
    <source>
        <strain evidence="6">LEO 70</strain>
        <strain evidence="5">LEO 74</strain>
        <strain evidence="4">LEO 79</strain>
        <strain evidence="3">LEO 99</strain>
    </source>
</reference>
<dbReference type="EMBL" id="CP134851">
    <property type="protein sequence ID" value="WNL23631.1"/>
    <property type="molecule type" value="Genomic_DNA"/>
</dbReference>
<dbReference type="InterPro" id="IPR041492">
    <property type="entry name" value="HAD_2"/>
</dbReference>
<accession>A0AA96D865</accession>
<dbReference type="PANTHER" id="PTHR47478">
    <property type="match status" value="1"/>
</dbReference>
<reference evidence="1" key="2">
    <citation type="submission" date="2023-09" db="EMBL/GenBank/DDBJ databases">
        <title>Characterization of Arcobacter Isolates from Retail Chicken Sold in Supermarkets in Tbilisi, Georgia.</title>
        <authorList>
            <person name="Matthias R."/>
            <person name="Zautner A.E."/>
        </authorList>
    </citation>
    <scope>NUCLEOTIDE SEQUENCE</scope>
    <source>
        <strain evidence="2">LEO 108</strain>
        <strain evidence="1">LEO 109</strain>
    </source>
</reference>
<dbReference type="EMBL" id="CP134850">
    <property type="protein sequence ID" value="WNL22333.1"/>
    <property type="molecule type" value="Genomic_DNA"/>
</dbReference>
<evidence type="ECO:0000313" key="3">
    <source>
        <dbReference type="EMBL" id="WNL20191.1"/>
    </source>
</evidence>
<protein>
    <submittedName>
        <fullName evidence="5">HAD-IA family hydrolase</fullName>
    </submittedName>
</protein>
<keyword evidence="5" id="KW-0378">Hydrolase</keyword>
<evidence type="ECO:0000313" key="1">
    <source>
        <dbReference type="EMBL" id="WNL12611.1"/>
    </source>
</evidence>
<evidence type="ECO:0000313" key="4">
    <source>
        <dbReference type="EMBL" id="WNL22333.1"/>
    </source>
</evidence>
<dbReference type="PANTHER" id="PTHR47478:SF1">
    <property type="entry name" value="PYRIMIDINE 5'-NUCLEOTIDASE YJJG"/>
    <property type="match status" value="1"/>
</dbReference>
<dbReference type="EMBL" id="CP134845">
    <property type="protein sequence ID" value="WNL13929.1"/>
    <property type="molecule type" value="Genomic_DNA"/>
</dbReference>
<dbReference type="InterPro" id="IPR006439">
    <property type="entry name" value="HAD-SF_hydro_IA"/>
</dbReference>
<dbReference type="InterPro" id="IPR052550">
    <property type="entry name" value="Pyrimidine_5'-ntase_YjjG"/>
</dbReference>